<protein>
    <recommendedName>
        <fullName evidence="4">DUF5067 domain-containing protein</fullName>
    </recommendedName>
</protein>
<proteinExistence type="predicted"/>
<accession>A0A2T5IC74</accession>
<sequence>MKKILLTVISMALLAACSSNEKLEVFSFDARTKDVALENFVLVSNGTEAYVQPTFQLYGIETLENEAEVVSGAGIRIYDSKKNLIYSLNVGENQYGVLDTRTSPLEGELIGPVLKIEKIEVGETIYVEFIYEKDSLEVREEVEVILGKN</sequence>
<evidence type="ECO:0000313" key="2">
    <source>
        <dbReference type="EMBL" id="PTQ81435.1"/>
    </source>
</evidence>
<evidence type="ECO:0008006" key="4">
    <source>
        <dbReference type="Google" id="ProtNLM"/>
    </source>
</evidence>
<evidence type="ECO:0000256" key="1">
    <source>
        <dbReference type="SAM" id="SignalP"/>
    </source>
</evidence>
<keyword evidence="1" id="KW-0732">Signal</keyword>
<reference evidence="2 3" key="1">
    <citation type="submission" date="2018-04" db="EMBL/GenBank/DDBJ databases">
        <title>Genomic Encyclopedia of Archaeal and Bacterial Type Strains, Phase II (KMG-II): from individual species to whole genera.</title>
        <authorList>
            <person name="Goeker M."/>
        </authorList>
    </citation>
    <scope>NUCLEOTIDE SEQUENCE [LARGE SCALE GENOMIC DNA]</scope>
    <source>
        <strain evidence="2 3">DSM 18806</strain>
    </source>
</reference>
<organism evidence="2 3">
    <name type="scientific">Trichococcus patagoniensis</name>
    <dbReference type="NCBI Taxonomy" id="382641"/>
    <lineage>
        <taxon>Bacteria</taxon>
        <taxon>Bacillati</taxon>
        <taxon>Bacillota</taxon>
        <taxon>Bacilli</taxon>
        <taxon>Lactobacillales</taxon>
        <taxon>Carnobacteriaceae</taxon>
        <taxon>Trichococcus</taxon>
    </lineage>
</organism>
<dbReference type="AlphaFoldDB" id="A0A2T5IC74"/>
<keyword evidence="3" id="KW-1185">Reference proteome</keyword>
<gene>
    <name evidence="2" type="ORF">C8U37_12232</name>
</gene>
<dbReference type="EMBL" id="QAOM01000022">
    <property type="protein sequence ID" value="PTQ81435.1"/>
    <property type="molecule type" value="Genomic_DNA"/>
</dbReference>
<dbReference type="Proteomes" id="UP000244161">
    <property type="component" value="Unassembled WGS sequence"/>
</dbReference>
<comment type="caution">
    <text evidence="2">The sequence shown here is derived from an EMBL/GenBank/DDBJ whole genome shotgun (WGS) entry which is preliminary data.</text>
</comment>
<evidence type="ECO:0000313" key="3">
    <source>
        <dbReference type="Proteomes" id="UP000244161"/>
    </source>
</evidence>
<dbReference type="RefSeq" id="WP_108033583.1">
    <property type="nucleotide sequence ID" value="NZ_QAOM01000022.1"/>
</dbReference>
<dbReference type="OrthoDB" id="2157573at2"/>
<name>A0A2T5IC74_9LACT</name>
<feature type="chain" id="PRO_5039421526" description="DUF5067 domain-containing protein" evidence="1">
    <location>
        <begin position="22"/>
        <end position="149"/>
    </location>
</feature>
<dbReference type="PROSITE" id="PS51257">
    <property type="entry name" value="PROKAR_LIPOPROTEIN"/>
    <property type="match status" value="1"/>
</dbReference>
<feature type="signal peptide" evidence="1">
    <location>
        <begin position="1"/>
        <end position="21"/>
    </location>
</feature>